<dbReference type="InterPro" id="IPR005119">
    <property type="entry name" value="LysR_subst-bd"/>
</dbReference>
<dbReference type="GO" id="GO:0010628">
    <property type="term" value="P:positive regulation of gene expression"/>
    <property type="evidence" value="ECO:0007669"/>
    <property type="project" value="TreeGrafter"/>
</dbReference>
<reference evidence="6 7" key="1">
    <citation type="submission" date="2018-08" db="EMBL/GenBank/DDBJ databases">
        <title>Vibrio isolated from the Eastern China Marginal Seas.</title>
        <authorList>
            <person name="Li Y."/>
        </authorList>
    </citation>
    <scope>NUCLEOTIDE SEQUENCE [LARGE SCALE GENOMIC DNA]</scope>
    <source>
        <strain evidence="6 7">BEI233</strain>
    </source>
</reference>
<dbReference type="EMBL" id="QVMU01000016">
    <property type="protein sequence ID" value="RJX69399.1"/>
    <property type="molecule type" value="Genomic_DNA"/>
</dbReference>
<dbReference type="AlphaFoldDB" id="A0A3A6QFY7"/>
<name>A0A3A6QFY7_9VIBR</name>
<dbReference type="GO" id="GO:0043565">
    <property type="term" value="F:sequence-specific DNA binding"/>
    <property type="evidence" value="ECO:0007669"/>
    <property type="project" value="TreeGrafter"/>
</dbReference>
<dbReference type="Pfam" id="PF00126">
    <property type="entry name" value="HTH_1"/>
    <property type="match status" value="1"/>
</dbReference>
<dbReference type="GO" id="GO:0009089">
    <property type="term" value="P:lysine biosynthetic process via diaminopimelate"/>
    <property type="evidence" value="ECO:0007669"/>
    <property type="project" value="TreeGrafter"/>
</dbReference>
<sequence>MIKVRQVEAFKYFMITGSVTSAAELLHITQPATSRLLSDLEYQLGFSLFNRTKNKMTPTPEAHIFFREVQNLFIGLDTLMKVADSISRNNTGRLRIGFLHVMEDLITDVVIDFLAQHPNVSLELEPGGRASLEEMVKSSKLDMAIIADPILDDPGLEIQTMGVHEAKVAMHINNPLANREKLTAQDLADERFIVLGFGSPFRRKVDLAFERAQVKRNIALEARTQRHLYNLVRQGIGTAIIDELVHVDNENVVLVPFEPKVTWKYTIITLKAKQNSRLIDSFNSLVCEKFNQV</sequence>
<dbReference type="SUPFAM" id="SSF53850">
    <property type="entry name" value="Periplasmic binding protein-like II"/>
    <property type="match status" value="1"/>
</dbReference>
<comment type="similarity">
    <text evidence="1">Belongs to the LysR transcriptional regulatory family.</text>
</comment>
<dbReference type="GO" id="GO:0003700">
    <property type="term" value="F:DNA-binding transcription factor activity"/>
    <property type="evidence" value="ECO:0007669"/>
    <property type="project" value="InterPro"/>
</dbReference>
<dbReference type="InterPro" id="IPR036388">
    <property type="entry name" value="WH-like_DNA-bd_sf"/>
</dbReference>
<keyword evidence="7" id="KW-1185">Reference proteome</keyword>
<feature type="domain" description="HTH lysR-type" evidence="5">
    <location>
        <begin position="2"/>
        <end position="59"/>
    </location>
</feature>
<evidence type="ECO:0000313" key="7">
    <source>
        <dbReference type="Proteomes" id="UP000273252"/>
    </source>
</evidence>
<evidence type="ECO:0000259" key="5">
    <source>
        <dbReference type="PROSITE" id="PS50931"/>
    </source>
</evidence>
<organism evidence="6 7">
    <name type="scientific">Vibrio sinensis</name>
    <dbReference type="NCBI Taxonomy" id="2302434"/>
    <lineage>
        <taxon>Bacteria</taxon>
        <taxon>Pseudomonadati</taxon>
        <taxon>Pseudomonadota</taxon>
        <taxon>Gammaproteobacteria</taxon>
        <taxon>Vibrionales</taxon>
        <taxon>Vibrionaceae</taxon>
        <taxon>Vibrio</taxon>
    </lineage>
</organism>
<comment type="caution">
    <text evidence="6">The sequence shown here is derived from an EMBL/GenBank/DDBJ whole genome shotgun (WGS) entry which is preliminary data.</text>
</comment>
<dbReference type="RefSeq" id="WP_120033019.1">
    <property type="nucleotide sequence ID" value="NZ_QVMU01000016.1"/>
</dbReference>
<dbReference type="PANTHER" id="PTHR30427">
    <property type="entry name" value="TRANSCRIPTIONAL ACTIVATOR PROTEIN LYSR"/>
    <property type="match status" value="1"/>
</dbReference>
<protein>
    <submittedName>
        <fullName evidence="6">LysR family transcriptional regulator</fullName>
    </submittedName>
</protein>
<dbReference type="OrthoDB" id="6624490at2"/>
<accession>A0A3A6QFY7</accession>
<evidence type="ECO:0000256" key="1">
    <source>
        <dbReference type="ARBA" id="ARBA00009437"/>
    </source>
</evidence>
<evidence type="ECO:0000313" key="6">
    <source>
        <dbReference type="EMBL" id="RJX69399.1"/>
    </source>
</evidence>
<dbReference type="InterPro" id="IPR036390">
    <property type="entry name" value="WH_DNA-bd_sf"/>
</dbReference>
<dbReference type="Proteomes" id="UP000273252">
    <property type="component" value="Unassembled WGS sequence"/>
</dbReference>
<dbReference type="PANTHER" id="PTHR30427:SF1">
    <property type="entry name" value="TRANSCRIPTIONAL ACTIVATOR PROTEIN LYSR"/>
    <property type="match status" value="1"/>
</dbReference>
<proteinExistence type="inferred from homology"/>
<dbReference type="InterPro" id="IPR000847">
    <property type="entry name" value="LysR_HTH_N"/>
</dbReference>
<evidence type="ECO:0000256" key="4">
    <source>
        <dbReference type="ARBA" id="ARBA00023163"/>
    </source>
</evidence>
<evidence type="ECO:0000256" key="2">
    <source>
        <dbReference type="ARBA" id="ARBA00023015"/>
    </source>
</evidence>
<dbReference type="Gene3D" id="1.10.10.10">
    <property type="entry name" value="Winged helix-like DNA-binding domain superfamily/Winged helix DNA-binding domain"/>
    <property type="match status" value="1"/>
</dbReference>
<dbReference type="PROSITE" id="PS50931">
    <property type="entry name" value="HTH_LYSR"/>
    <property type="match status" value="1"/>
</dbReference>
<dbReference type="SUPFAM" id="SSF46785">
    <property type="entry name" value="Winged helix' DNA-binding domain"/>
    <property type="match status" value="1"/>
</dbReference>
<gene>
    <name evidence="6" type="ORF">DZ860_15550</name>
</gene>
<dbReference type="PRINTS" id="PR00039">
    <property type="entry name" value="HTHLYSR"/>
</dbReference>
<dbReference type="Gene3D" id="3.40.190.290">
    <property type="match status" value="1"/>
</dbReference>
<keyword evidence="3" id="KW-0238">DNA-binding</keyword>
<keyword evidence="4" id="KW-0804">Transcription</keyword>
<evidence type="ECO:0000256" key="3">
    <source>
        <dbReference type="ARBA" id="ARBA00023125"/>
    </source>
</evidence>
<keyword evidence="2" id="KW-0805">Transcription regulation</keyword>
<dbReference type="Pfam" id="PF03466">
    <property type="entry name" value="LysR_substrate"/>
    <property type="match status" value="1"/>
</dbReference>